<keyword evidence="5 9" id="KW-0732">Signal</keyword>
<comment type="similarity">
    <text evidence="8">Belongs to the TonB-dependent receptor family.</text>
</comment>
<evidence type="ECO:0000313" key="12">
    <source>
        <dbReference type="Proteomes" id="UP001595818"/>
    </source>
</evidence>
<feature type="domain" description="TonB-dependent receptor plug" evidence="10">
    <location>
        <begin position="151"/>
        <end position="255"/>
    </location>
</feature>
<dbReference type="SUPFAM" id="SSF49464">
    <property type="entry name" value="Carboxypeptidase regulatory domain-like"/>
    <property type="match status" value="1"/>
</dbReference>
<dbReference type="RefSeq" id="WP_377064299.1">
    <property type="nucleotide sequence ID" value="NZ_JBHSJJ010000005.1"/>
</dbReference>
<dbReference type="NCBIfam" id="TIGR04056">
    <property type="entry name" value="OMP_RagA_SusC"/>
    <property type="match status" value="1"/>
</dbReference>
<dbReference type="Gene3D" id="2.40.170.20">
    <property type="entry name" value="TonB-dependent receptor, beta-barrel domain"/>
    <property type="match status" value="1"/>
</dbReference>
<dbReference type="InterPro" id="IPR037066">
    <property type="entry name" value="Plug_dom_sf"/>
</dbReference>
<feature type="chain" id="PRO_5046635054" evidence="9">
    <location>
        <begin position="28"/>
        <end position="1032"/>
    </location>
</feature>
<feature type="signal peptide" evidence="9">
    <location>
        <begin position="1"/>
        <end position="27"/>
    </location>
</feature>
<evidence type="ECO:0000256" key="9">
    <source>
        <dbReference type="SAM" id="SignalP"/>
    </source>
</evidence>
<dbReference type="Proteomes" id="UP001595818">
    <property type="component" value="Unassembled WGS sequence"/>
</dbReference>
<evidence type="ECO:0000256" key="6">
    <source>
        <dbReference type="ARBA" id="ARBA00023136"/>
    </source>
</evidence>
<dbReference type="InterPro" id="IPR023996">
    <property type="entry name" value="TonB-dep_OMP_SusC/RagA"/>
</dbReference>
<sequence length="1032" mass="113844">MKKLFIYYLRKLSLILGLSCLYFAAWAGNGNDLDSDGKADHPLAMGKTDVDAKNQMAITVTGTVADEDGVGLPGVTVQLKGTSIGVVTEIDGTYRIDIPDGQEGGILVFSFVGFDTQEIPINNRSVINIQLQEDLQSLDEVVVVGYGTQQKKDLTGAVSVVRSDEMQKRQATTVGEALQGLTTGVNVRGGGQPGSEANVQIRGLNNFSGVNPLYVIDGMITTGNRDFNPNDIESIQILKDASAAAIYGSRAANGVIIITTKSGKKGPMKVDFSARSSLQVIPRYDLAGTDEFVRLNNMAYDNAGRERQNLDTSIHTDWQDAAFRTGEMHDYNLSFSGGSDNGSYMVSGNYFGNKGSVVGTGFNRLSLRVNTQGSKGIFSIGENLAITRAHSDEMAGNPIRDVTRLLPTIPVYDENNPGGYGYGSPNRGSTFGSNPVAIADLEDRQNENIRIRGNLWAELQPIPSLTYRTNLGLDASSDNFRYLRKEGNWTQNQPYDPAIYNENRAGFTDVLVENTLAFEESFGRHDIRALAGQTYQRIQYSQIWGTKRNIPSNAAGQYYNVLDQGDDPQLGGYRQEAVLLSYLGRMEYSFADKYLVNAVIRRDGTSRLGVGQRWGTFPSISGAWRISEENFFNVPHVNDFKLRASYGKLGSSNIGYWDHLNLINIFPTIVMGSGGEEQILPGATQVRLANQNLRWEILTQQNYGLDAGLFEDKLTLTAEYFISVTDDVLTNMPIPRTTGQDGADPVANAASLKNSGFEFTATFREVKKDLSYYVTANVTTLRNEVRSLGYGRNDIYTGNTVTEVGQPIGMWFVLETDGLFQSMEEVNNHTNSQGVVIQPNAQPGDIRFVDHNDDGQITNEDKLVLGNPWPDLELGLNFGATYKGFDFTMQWFGAFGATVYNGYRSLVDRFDDNSNYRSGIQPWTPENPNTDFPRVVAATTLNSRGDTDRWLEDGSFMRLKLISIGYSLPAPLVNRLGFTNAQVTLSGQNLLTFTKYQGLDPEFANNNIFLRGFDNYAFPNLRMYTLGLQLGF</sequence>
<accession>A0ABV9T117</accession>
<dbReference type="InterPro" id="IPR036942">
    <property type="entry name" value="Beta-barrel_TonB_sf"/>
</dbReference>
<dbReference type="NCBIfam" id="TIGR04057">
    <property type="entry name" value="SusC_RagA_signa"/>
    <property type="match status" value="1"/>
</dbReference>
<evidence type="ECO:0000256" key="1">
    <source>
        <dbReference type="ARBA" id="ARBA00004571"/>
    </source>
</evidence>
<evidence type="ECO:0000256" key="5">
    <source>
        <dbReference type="ARBA" id="ARBA00022729"/>
    </source>
</evidence>
<dbReference type="SUPFAM" id="SSF56935">
    <property type="entry name" value="Porins"/>
    <property type="match status" value="1"/>
</dbReference>
<dbReference type="Pfam" id="PF13715">
    <property type="entry name" value="CarbopepD_reg_2"/>
    <property type="match status" value="1"/>
</dbReference>
<keyword evidence="4 8" id="KW-0812">Transmembrane</keyword>
<evidence type="ECO:0000256" key="7">
    <source>
        <dbReference type="ARBA" id="ARBA00023237"/>
    </source>
</evidence>
<keyword evidence="6 8" id="KW-0472">Membrane</keyword>
<dbReference type="InterPro" id="IPR008969">
    <property type="entry name" value="CarboxyPept-like_regulatory"/>
</dbReference>
<keyword evidence="12" id="KW-1185">Reference proteome</keyword>
<comment type="caution">
    <text evidence="11">The sequence shown here is derived from an EMBL/GenBank/DDBJ whole genome shotgun (WGS) entry which is preliminary data.</text>
</comment>
<proteinExistence type="inferred from homology"/>
<dbReference type="EMBL" id="JBHSJJ010000005">
    <property type="protein sequence ID" value="MFC4872153.1"/>
    <property type="molecule type" value="Genomic_DNA"/>
</dbReference>
<evidence type="ECO:0000256" key="8">
    <source>
        <dbReference type="PROSITE-ProRule" id="PRU01360"/>
    </source>
</evidence>
<keyword evidence="7 8" id="KW-0998">Cell outer membrane</keyword>
<reference evidence="12" key="1">
    <citation type="journal article" date="2019" name="Int. J. Syst. Evol. Microbiol.">
        <title>The Global Catalogue of Microorganisms (GCM) 10K type strain sequencing project: providing services to taxonomists for standard genome sequencing and annotation.</title>
        <authorList>
            <consortium name="The Broad Institute Genomics Platform"/>
            <consortium name="The Broad Institute Genome Sequencing Center for Infectious Disease"/>
            <person name="Wu L."/>
            <person name="Ma J."/>
        </authorList>
    </citation>
    <scope>NUCLEOTIDE SEQUENCE [LARGE SCALE GENOMIC DNA]</scope>
    <source>
        <strain evidence="12">CGMCC 4.7466</strain>
    </source>
</reference>
<keyword evidence="3 8" id="KW-1134">Transmembrane beta strand</keyword>
<dbReference type="PANTHER" id="PTHR30069">
    <property type="entry name" value="TONB-DEPENDENT OUTER MEMBRANE RECEPTOR"/>
    <property type="match status" value="1"/>
</dbReference>
<name>A0ABV9T117_9BACT</name>
<keyword evidence="2 8" id="KW-0813">Transport</keyword>
<gene>
    <name evidence="11" type="ORF">ACFPFU_10670</name>
</gene>
<dbReference type="Gene3D" id="2.170.130.10">
    <property type="entry name" value="TonB-dependent receptor, plug domain"/>
    <property type="match status" value="1"/>
</dbReference>
<evidence type="ECO:0000256" key="4">
    <source>
        <dbReference type="ARBA" id="ARBA00022692"/>
    </source>
</evidence>
<dbReference type="InterPro" id="IPR012910">
    <property type="entry name" value="Plug_dom"/>
</dbReference>
<organism evidence="11 12">
    <name type="scientific">Negadavirga shengliensis</name>
    <dbReference type="NCBI Taxonomy" id="1389218"/>
    <lineage>
        <taxon>Bacteria</taxon>
        <taxon>Pseudomonadati</taxon>
        <taxon>Bacteroidota</taxon>
        <taxon>Cytophagia</taxon>
        <taxon>Cytophagales</taxon>
        <taxon>Cyclobacteriaceae</taxon>
        <taxon>Negadavirga</taxon>
    </lineage>
</organism>
<evidence type="ECO:0000256" key="2">
    <source>
        <dbReference type="ARBA" id="ARBA00022448"/>
    </source>
</evidence>
<dbReference type="PANTHER" id="PTHR30069:SF29">
    <property type="entry name" value="HEMOGLOBIN AND HEMOGLOBIN-HAPTOGLOBIN-BINDING PROTEIN 1-RELATED"/>
    <property type="match status" value="1"/>
</dbReference>
<evidence type="ECO:0000256" key="3">
    <source>
        <dbReference type="ARBA" id="ARBA00022452"/>
    </source>
</evidence>
<evidence type="ECO:0000259" key="10">
    <source>
        <dbReference type="Pfam" id="PF07715"/>
    </source>
</evidence>
<dbReference type="InterPro" id="IPR023997">
    <property type="entry name" value="TonB-dep_OMP_SusC/RagA_CS"/>
</dbReference>
<dbReference type="PROSITE" id="PS52016">
    <property type="entry name" value="TONB_DEPENDENT_REC_3"/>
    <property type="match status" value="1"/>
</dbReference>
<protein>
    <submittedName>
        <fullName evidence="11">SusC/RagA family TonB-linked outer membrane protein</fullName>
    </submittedName>
</protein>
<comment type="subcellular location">
    <subcellularLocation>
        <location evidence="1 8">Cell outer membrane</location>
        <topology evidence="1 8">Multi-pass membrane protein</topology>
    </subcellularLocation>
</comment>
<dbReference type="Gene3D" id="2.60.40.1120">
    <property type="entry name" value="Carboxypeptidase-like, regulatory domain"/>
    <property type="match status" value="1"/>
</dbReference>
<dbReference type="Pfam" id="PF07715">
    <property type="entry name" value="Plug"/>
    <property type="match status" value="1"/>
</dbReference>
<evidence type="ECO:0000313" key="11">
    <source>
        <dbReference type="EMBL" id="MFC4872153.1"/>
    </source>
</evidence>
<dbReference type="InterPro" id="IPR039426">
    <property type="entry name" value="TonB-dep_rcpt-like"/>
</dbReference>